<evidence type="ECO:0000259" key="2">
    <source>
        <dbReference type="Pfam" id="PF14159"/>
    </source>
</evidence>
<sequence>MKQNSYAGNYDHLPGHYNSPRTHVSARKLAASLWELQEQSICGSSATQTSSKKYAHSQKRRINNLALGKEMRAQSITYPSSLASSTNSCSEATVQVKVSTIRGTSNRSPLPMIETVLMKLGAGGEETLNRGFISESRNECLCFQKILELVGLGYSGWFVCRYLLFKENRKELVVEIEKLKTKITRASKE</sequence>
<protein>
    <recommendedName>
        <fullName evidence="2">Cyanobacterial aminoacyl-tRNA synthetase CAAD domain-containing protein</fullName>
    </recommendedName>
</protein>
<feature type="domain" description="Cyanobacterial aminoacyl-tRNA synthetase CAAD" evidence="2">
    <location>
        <begin position="144"/>
        <end position="184"/>
    </location>
</feature>
<dbReference type="PANTHER" id="PTHR33222">
    <property type="match status" value="1"/>
</dbReference>
<dbReference type="OrthoDB" id="691984at2759"/>
<dbReference type="EMBL" id="CM035425">
    <property type="protein sequence ID" value="KAH7332242.1"/>
    <property type="molecule type" value="Genomic_DNA"/>
</dbReference>
<keyword evidence="4" id="KW-1185">Reference proteome</keyword>
<comment type="caution">
    <text evidence="3">The sequence shown here is derived from an EMBL/GenBank/DDBJ whole genome shotgun (WGS) entry which is preliminary data.</text>
</comment>
<evidence type="ECO:0000313" key="4">
    <source>
        <dbReference type="Proteomes" id="UP000825935"/>
    </source>
</evidence>
<dbReference type="GO" id="GO:0009535">
    <property type="term" value="C:chloroplast thylakoid membrane"/>
    <property type="evidence" value="ECO:0007669"/>
    <property type="project" value="TreeGrafter"/>
</dbReference>
<comment type="subcellular location">
    <subcellularLocation>
        <location evidence="1">Membrane</location>
        <topology evidence="1">Multi-pass membrane protein</topology>
    </subcellularLocation>
</comment>
<dbReference type="PANTHER" id="PTHR33222:SF4">
    <property type="entry name" value="PROTEIN CURVATURE THYLAKOID 1A, CHLOROPLASTIC"/>
    <property type="match status" value="1"/>
</dbReference>
<organism evidence="3 4">
    <name type="scientific">Ceratopteris richardii</name>
    <name type="common">Triangle waterfern</name>
    <dbReference type="NCBI Taxonomy" id="49495"/>
    <lineage>
        <taxon>Eukaryota</taxon>
        <taxon>Viridiplantae</taxon>
        <taxon>Streptophyta</taxon>
        <taxon>Embryophyta</taxon>
        <taxon>Tracheophyta</taxon>
        <taxon>Polypodiopsida</taxon>
        <taxon>Polypodiidae</taxon>
        <taxon>Polypodiales</taxon>
        <taxon>Pteridineae</taxon>
        <taxon>Pteridaceae</taxon>
        <taxon>Parkerioideae</taxon>
        <taxon>Ceratopteris</taxon>
    </lineage>
</organism>
<dbReference type="InterPro" id="IPR033344">
    <property type="entry name" value="CURT1"/>
</dbReference>
<name>A0A8T2SIB6_CERRI</name>
<dbReference type="InterPro" id="IPR025564">
    <property type="entry name" value="CAAD_dom"/>
</dbReference>
<dbReference type="AlphaFoldDB" id="A0A8T2SIB6"/>
<evidence type="ECO:0000313" key="3">
    <source>
        <dbReference type="EMBL" id="KAH7332242.1"/>
    </source>
</evidence>
<dbReference type="Pfam" id="PF14159">
    <property type="entry name" value="CAAD"/>
    <property type="match status" value="1"/>
</dbReference>
<evidence type="ECO:0000256" key="1">
    <source>
        <dbReference type="ARBA" id="ARBA00004141"/>
    </source>
</evidence>
<reference evidence="3" key="1">
    <citation type="submission" date="2021-08" db="EMBL/GenBank/DDBJ databases">
        <title>WGS assembly of Ceratopteris richardii.</title>
        <authorList>
            <person name="Marchant D.B."/>
            <person name="Chen G."/>
            <person name="Jenkins J."/>
            <person name="Shu S."/>
            <person name="Leebens-Mack J."/>
            <person name="Grimwood J."/>
            <person name="Schmutz J."/>
            <person name="Soltis P."/>
            <person name="Soltis D."/>
            <person name="Chen Z.-H."/>
        </authorList>
    </citation>
    <scope>NUCLEOTIDE SEQUENCE</scope>
    <source>
        <strain evidence="3">Whitten #5841</strain>
        <tissue evidence="3">Leaf</tissue>
    </source>
</reference>
<gene>
    <name evidence="3" type="ORF">KP509_20G077500</name>
</gene>
<dbReference type="Proteomes" id="UP000825935">
    <property type="component" value="Chromosome 20"/>
</dbReference>
<accession>A0A8T2SIB6</accession>
<proteinExistence type="predicted"/>